<evidence type="ECO:0000313" key="2">
    <source>
        <dbReference type="Proteomes" id="UP000030755"/>
    </source>
</evidence>
<name>A0A075B1W3_ROZAC</name>
<sequence>MSDDVFSAIMAGIATEETINMLNPYGIRSNVLECIYELPISFNSITVRVPCYVVLRQRIYHVEFSVLESGKKIDDLLDSDDYLLAELDFDPACVNRVGESKIGQKQKRKKFH</sequence>
<keyword evidence="2" id="KW-1185">Reference proteome</keyword>
<dbReference type="AlphaFoldDB" id="A0A075B1W3"/>
<dbReference type="Proteomes" id="UP000030755">
    <property type="component" value="Unassembled WGS sequence"/>
</dbReference>
<dbReference type="EMBL" id="KE560916">
    <property type="protein sequence ID" value="EPZ34788.1"/>
    <property type="molecule type" value="Genomic_DNA"/>
</dbReference>
<accession>A0A075B1W3</accession>
<evidence type="ECO:0000313" key="1">
    <source>
        <dbReference type="EMBL" id="EPZ34788.1"/>
    </source>
</evidence>
<proteinExistence type="predicted"/>
<protein>
    <submittedName>
        <fullName evidence="1">Uncharacterized protein</fullName>
    </submittedName>
</protein>
<reference evidence="1 2" key="1">
    <citation type="journal article" date="2013" name="Curr. Biol.">
        <title>Shared signatures of parasitism and phylogenomics unite Cryptomycota and microsporidia.</title>
        <authorList>
            <person name="James T.Y."/>
            <person name="Pelin A."/>
            <person name="Bonen L."/>
            <person name="Ahrendt S."/>
            <person name="Sain D."/>
            <person name="Corradi N."/>
            <person name="Stajich J.E."/>
        </authorList>
    </citation>
    <scope>NUCLEOTIDE SEQUENCE [LARGE SCALE GENOMIC DNA]</scope>
    <source>
        <strain evidence="1 2">CSF55</strain>
    </source>
</reference>
<dbReference type="HOGENOM" id="CLU_2147299_0_0_1"/>
<organism evidence="1 2">
    <name type="scientific">Rozella allomycis (strain CSF55)</name>
    <dbReference type="NCBI Taxonomy" id="988480"/>
    <lineage>
        <taxon>Eukaryota</taxon>
        <taxon>Fungi</taxon>
        <taxon>Fungi incertae sedis</taxon>
        <taxon>Cryptomycota</taxon>
        <taxon>Cryptomycota incertae sedis</taxon>
        <taxon>Rozella</taxon>
    </lineage>
</organism>
<gene>
    <name evidence="1" type="ORF">O9G_005669</name>
</gene>